<dbReference type="GO" id="GO:0008168">
    <property type="term" value="F:methyltransferase activity"/>
    <property type="evidence" value="ECO:0007669"/>
    <property type="project" value="UniProtKB-KW"/>
</dbReference>
<feature type="domain" description="Polyketide synthase-like methyltransferase" evidence="6">
    <location>
        <begin position="152"/>
        <end position="413"/>
    </location>
</feature>
<dbReference type="InterPro" id="IPR003333">
    <property type="entry name" value="CMAS"/>
</dbReference>
<evidence type="ECO:0000313" key="7">
    <source>
        <dbReference type="EMBL" id="TCK24896.1"/>
    </source>
</evidence>
<dbReference type="InterPro" id="IPR029063">
    <property type="entry name" value="SAM-dependent_MTases_sf"/>
</dbReference>
<dbReference type="GO" id="GO:0032259">
    <property type="term" value="P:methylation"/>
    <property type="evidence" value="ECO:0007669"/>
    <property type="project" value="UniProtKB-KW"/>
</dbReference>
<proteinExistence type="inferred from homology"/>
<accession>A0A4V2PIJ0</accession>
<dbReference type="PANTHER" id="PTHR43667:SF1">
    <property type="entry name" value="CYCLOPROPANE-FATTY-ACYL-PHOSPHOLIPID SYNTHASE"/>
    <property type="match status" value="1"/>
</dbReference>
<gene>
    <name evidence="7" type="ORF">EV378_0690</name>
</gene>
<dbReference type="RefSeq" id="WP_132421278.1">
    <property type="nucleotide sequence ID" value="NZ_SMFZ01000001.1"/>
</dbReference>
<keyword evidence="8" id="KW-1185">Reference proteome</keyword>
<evidence type="ECO:0000256" key="4">
    <source>
        <dbReference type="ARBA" id="ARBA00022691"/>
    </source>
</evidence>
<dbReference type="PANTHER" id="PTHR43667">
    <property type="entry name" value="CYCLOPROPANE-FATTY-ACYL-PHOSPHOLIPID SYNTHASE"/>
    <property type="match status" value="1"/>
</dbReference>
<evidence type="ECO:0000256" key="2">
    <source>
        <dbReference type="ARBA" id="ARBA00022603"/>
    </source>
</evidence>
<sequence>MTGLIERTHVSAEPVAGILAGVLGASAPVRVEAFDGSVTGPEDADVTLHVRSPRALARLASAPGSLGLARAYVTEEIDVDGDLYTALRALAEVTLHSIPRLEQVRLARKLLPYWREHRVPPPDLEARPRGLLHSKRRDSSAISHHYDVSNRFYEWVLGPSMTYTCACYPRPDATLEEAQKNKYELVSQKLDLTSGMKLLDVGCGWGGMVMHAAAEHGVTALGVTLSAEQAAWAQAEIERRGLGHLAEVRHLDYRDVPDGTYDAVSSIGLTEHIGSSNLSSYFSAMYAKLRPEGRMLNHCITKPYKERKRHTDPFITRYVFPDGELEPIGLLVSEMNDAGFEIRHEENLREHYALTLRDWGANLERHWESAVAEVGVGRARVWRLYMAASRLGFDMDNIQLHQVLGAKLGDHGHSAFPLRGKHGAF</sequence>
<keyword evidence="3" id="KW-0808">Transferase</keyword>
<dbReference type="PIRSF" id="PIRSF003085">
    <property type="entry name" value="CMAS"/>
    <property type="match status" value="1"/>
</dbReference>
<dbReference type="OrthoDB" id="9782855at2"/>
<evidence type="ECO:0000259" key="6">
    <source>
        <dbReference type="SMART" id="SM00828"/>
    </source>
</evidence>
<keyword evidence="2" id="KW-0489">Methyltransferase</keyword>
<keyword evidence="5" id="KW-0443">Lipid metabolism</keyword>
<dbReference type="Proteomes" id="UP000295560">
    <property type="component" value="Unassembled WGS sequence"/>
</dbReference>
<dbReference type="CDD" id="cd02440">
    <property type="entry name" value="AdoMet_MTases"/>
    <property type="match status" value="1"/>
</dbReference>
<dbReference type="Pfam" id="PF02353">
    <property type="entry name" value="CMAS"/>
    <property type="match status" value="1"/>
</dbReference>
<name>A0A4V2PIJ0_PSEEN</name>
<dbReference type="GO" id="GO:0008610">
    <property type="term" value="P:lipid biosynthetic process"/>
    <property type="evidence" value="ECO:0007669"/>
    <property type="project" value="InterPro"/>
</dbReference>
<reference evidence="7 8" key="1">
    <citation type="submission" date="2019-03" db="EMBL/GenBank/DDBJ databases">
        <title>Sequencing the genomes of 1000 actinobacteria strains.</title>
        <authorList>
            <person name="Klenk H.-P."/>
        </authorList>
    </citation>
    <scope>NUCLEOTIDE SEQUENCE [LARGE SCALE GENOMIC DNA]</scope>
    <source>
        <strain evidence="7 8">DSM 44969</strain>
    </source>
</reference>
<evidence type="ECO:0000313" key="8">
    <source>
        <dbReference type="Proteomes" id="UP000295560"/>
    </source>
</evidence>
<dbReference type="SMART" id="SM00828">
    <property type="entry name" value="PKS_MT"/>
    <property type="match status" value="1"/>
</dbReference>
<evidence type="ECO:0000256" key="5">
    <source>
        <dbReference type="ARBA" id="ARBA00023098"/>
    </source>
</evidence>
<dbReference type="Gene3D" id="3.40.50.150">
    <property type="entry name" value="Vaccinia Virus protein VP39"/>
    <property type="match status" value="1"/>
</dbReference>
<comment type="similarity">
    <text evidence="1">Belongs to the CFA/CMAS family.</text>
</comment>
<organism evidence="7 8">
    <name type="scientific">Pseudonocardia endophytica</name>
    <dbReference type="NCBI Taxonomy" id="401976"/>
    <lineage>
        <taxon>Bacteria</taxon>
        <taxon>Bacillati</taxon>
        <taxon>Actinomycetota</taxon>
        <taxon>Actinomycetes</taxon>
        <taxon>Pseudonocardiales</taxon>
        <taxon>Pseudonocardiaceae</taxon>
        <taxon>Pseudonocardia</taxon>
    </lineage>
</organism>
<keyword evidence="4" id="KW-0949">S-adenosyl-L-methionine</keyword>
<dbReference type="InterPro" id="IPR050723">
    <property type="entry name" value="CFA/CMAS"/>
</dbReference>
<dbReference type="EMBL" id="SMFZ01000001">
    <property type="protein sequence ID" value="TCK24896.1"/>
    <property type="molecule type" value="Genomic_DNA"/>
</dbReference>
<evidence type="ECO:0000256" key="3">
    <source>
        <dbReference type="ARBA" id="ARBA00022679"/>
    </source>
</evidence>
<evidence type="ECO:0000256" key="1">
    <source>
        <dbReference type="ARBA" id="ARBA00010815"/>
    </source>
</evidence>
<protein>
    <submittedName>
        <fullName evidence="7">Cyclopropane-fatty-acyl-phospholipid synthase</fullName>
    </submittedName>
</protein>
<dbReference type="AlphaFoldDB" id="A0A4V2PIJ0"/>
<dbReference type="InterPro" id="IPR020803">
    <property type="entry name" value="MeTfrase_dom"/>
</dbReference>
<comment type="caution">
    <text evidence="7">The sequence shown here is derived from an EMBL/GenBank/DDBJ whole genome shotgun (WGS) entry which is preliminary data.</text>
</comment>
<dbReference type="SUPFAM" id="SSF53335">
    <property type="entry name" value="S-adenosyl-L-methionine-dependent methyltransferases"/>
    <property type="match status" value="1"/>
</dbReference>